<dbReference type="PANTHER" id="PTHR43799:SF1">
    <property type="entry name" value="ASPARTATE AMINOTRANSFERASE"/>
    <property type="match status" value="1"/>
</dbReference>
<sequence>MKPYRELTKEELVQLKTELETKYKEAQAKGLHLDMSRGKPSADQLDLSMPMLDVLNSQSDLKDATGLDCRNYGVLDGLKEAKELLAGMTGVSADNVIVYGNASLNIMYDTVARAMMHGILGHTPWCKLDKVKFLCPVPGYDRHFAITESFGIEMINIPMTVTGPDMDRVEELVNNDPAVKGIWCVPKYSNPQGITYSDETVRRFANLKPAAEDFRIFWDNAYCVHHLYDDRQDEIPEILSECAKAGNPDMVFEFCSTSKISFPGSGISCIATSENNIKDIKKQMTIQTIGHDKLNQLRHVRFFKDIDGIKAHMRKHAVILRPKFEAVLDTLDRELGGLEIGTWVRPNGGYFISFEAMEGCAKAIVAKCKEAGVVMTGAGATYPYHNDPKDSNIRIAPSFPTTEDLAAAADLFVLCVKLVSVEKLLETK</sequence>
<organism evidence="1 2">
    <name type="scientific">Laedolimicola intestinihominis</name>
    <dbReference type="NCBI Taxonomy" id="3133166"/>
    <lineage>
        <taxon>Bacteria</taxon>
        <taxon>Bacillati</taxon>
        <taxon>Bacillota</taxon>
        <taxon>Clostridia</taxon>
        <taxon>Lachnospirales</taxon>
        <taxon>Lachnospiraceae</taxon>
        <taxon>Laedolimicola</taxon>
    </lineage>
</organism>
<evidence type="ECO:0000313" key="2">
    <source>
        <dbReference type="Proteomes" id="UP001438008"/>
    </source>
</evidence>
<dbReference type="GO" id="GO:0008483">
    <property type="term" value="F:transaminase activity"/>
    <property type="evidence" value="ECO:0007669"/>
    <property type="project" value="UniProtKB-KW"/>
</dbReference>
<keyword evidence="1" id="KW-0032">Aminotransferase</keyword>
<keyword evidence="2" id="KW-1185">Reference proteome</keyword>
<dbReference type="RefSeq" id="WP_349165446.1">
    <property type="nucleotide sequence ID" value="NZ_JBBMFE010000020.1"/>
</dbReference>
<evidence type="ECO:0000313" key="1">
    <source>
        <dbReference type="EMBL" id="MEQ2473928.1"/>
    </source>
</evidence>
<dbReference type="InterPro" id="IPR015424">
    <property type="entry name" value="PyrdxlP-dep_Trfase"/>
</dbReference>
<dbReference type="Gene3D" id="3.40.640.10">
    <property type="entry name" value="Type I PLP-dependent aspartate aminotransferase-like (Major domain)"/>
    <property type="match status" value="1"/>
</dbReference>
<dbReference type="PANTHER" id="PTHR43799">
    <property type="entry name" value="AMINOTRANSFERASE, PUTATIVE-RELATED"/>
    <property type="match status" value="1"/>
</dbReference>
<dbReference type="Gene3D" id="3.90.1150.10">
    <property type="entry name" value="Aspartate Aminotransferase, domain 1"/>
    <property type="match status" value="1"/>
</dbReference>
<dbReference type="InterPro" id="IPR015422">
    <property type="entry name" value="PyrdxlP-dep_Trfase_small"/>
</dbReference>
<accession>A0ABV1FLF3</accession>
<protein>
    <submittedName>
        <fullName evidence="1">Aminotransferase</fullName>
    </submittedName>
</protein>
<dbReference type="InterPro" id="IPR024551">
    <property type="entry name" value="AspAT_Ic"/>
</dbReference>
<name>A0ABV1FLF3_9FIRM</name>
<proteinExistence type="predicted"/>
<dbReference type="SUPFAM" id="SSF53383">
    <property type="entry name" value="PLP-dependent transferases"/>
    <property type="match status" value="1"/>
</dbReference>
<dbReference type="Proteomes" id="UP001438008">
    <property type="component" value="Unassembled WGS sequence"/>
</dbReference>
<dbReference type="EMBL" id="JBBMFE010000020">
    <property type="protein sequence ID" value="MEQ2473928.1"/>
    <property type="molecule type" value="Genomic_DNA"/>
</dbReference>
<dbReference type="InterPro" id="IPR015421">
    <property type="entry name" value="PyrdxlP-dep_Trfase_major"/>
</dbReference>
<comment type="caution">
    <text evidence="1">The sequence shown here is derived from an EMBL/GenBank/DDBJ whole genome shotgun (WGS) entry which is preliminary data.</text>
</comment>
<reference evidence="1 2" key="1">
    <citation type="submission" date="2024-03" db="EMBL/GenBank/DDBJ databases">
        <title>Human intestinal bacterial collection.</title>
        <authorList>
            <person name="Pauvert C."/>
            <person name="Hitch T.C.A."/>
            <person name="Clavel T."/>
        </authorList>
    </citation>
    <scope>NUCLEOTIDE SEQUENCE [LARGE SCALE GENOMIC DNA]</scope>
    <source>
        <strain evidence="1 2">CLA-AA-H132</strain>
    </source>
</reference>
<keyword evidence="1" id="KW-0808">Transferase</keyword>
<dbReference type="Pfam" id="PF12897">
    <property type="entry name" value="Asp_aminotransf"/>
    <property type="match status" value="1"/>
</dbReference>
<gene>
    <name evidence="1" type="ORF">WMO29_15760</name>
</gene>